<name>A0A9W8CQ10_9FUNG</name>
<evidence type="ECO:0000313" key="2">
    <source>
        <dbReference type="EMBL" id="KAJ1719367.1"/>
    </source>
</evidence>
<dbReference type="Pfam" id="PF20653">
    <property type="entry name" value="COG6_C"/>
    <property type="match status" value="1"/>
</dbReference>
<organism evidence="2 3">
    <name type="scientific">Coemansia biformis</name>
    <dbReference type="NCBI Taxonomy" id="1286918"/>
    <lineage>
        <taxon>Eukaryota</taxon>
        <taxon>Fungi</taxon>
        <taxon>Fungi incertae sedis</taxon>
        <taxon>Zoopagomycota</taxon>
        <taxon>Kickxellomycotina</taxon>
        <taxon>Kickxellomycetes</taxon>
        <taxon>Kickxellales</taxon>
        <taxon>Kickxellaceae</taxon>
        <taxon>Coemansia</taxon>
    </lineage>
</organism>
<reference evidence="2" key="1">
    <citation type="submission" date="2022-07" db="EMBL/GenBank/DDBJ databases">
        <title>Phylogenomic reconstructions and comparative analyses of Kickxellomycotina fungi.</title>
        <authorList>
            <person name="Reynolds N.K."/>
            <person name="Stajich J.E."/>
            <person name="Barry K."/>
            <person name="Grigoriev I.V."/>
            <person name="Crous P."/>
            <person name="Smith M.E."/>
        </authorList>
    </citation>
    <scope>NUCLEOTIDE SEQUENCE</scope>
    <source>
        <strain evidence="2">BCRC 34381</strain>
    </source>
</reference>
<accession>A0A9W8CQ10</accession>
<protein>
    <submittedName>
        <fullName evidence="2">Golgi transport complex subunit 6</fullName>
    </submittedName>
</protein>
<dbReference type="GO" id="GO:0006891">
    <property type="term" value="P:intra-Golgi vesicle-mediated transport"/>
    <property type="evidence" value="ECO:0007669"/>
    <property type="project" value="InterPro"/>
</dbReference>
<feature type="domain" description="Conserved Oligomeric Golgi complex subunit 6 C-terminal" evidence="1">
    <location>
        <begin position="1"/>
        <end position="398"/>
    </location>
</feature>
<dbReference type="InterPro" id="IPR048369">
    <property type="entry name" value="COG6_C"/>
</dbReference>
<dbReference type="EMBL" id="JANBOI010002920">
    <property type="protein sequence ID" value="KAJ1719367.1"/>
    <property type="molecule type" value="Genomic_DNA"/>
</dbReference>
<keyword evidence="3" id="KW-1185">Reference proteome</keyword>
<sequence>MRRESVARAFVGALVRGGPGGTPRPIEAHAADPQRYVGDMLAWAHQACASERELLDTLFSLAGGGDPPAAGGRGLDGQRSGDAKARLLATVLESIARPLEIRIRQTIDELDEPAAVYRVDGLLEFYCELFAVMCPVDSVFLSTARGLAVSARAKLASCLDALVEAAVNDVDVVGMRSSSSGGGLVSPALEVPASLRVLLTVVVNVLRLHEDSISQPRTGSGGVSAAVAPVGETVARVLERVHREMHAAIGQSDHDKYLRPYEQTMLKLNILNAMQDATMPFTDELCQWHSLGAEEERVLTEQLCAQLVEILKAKSHLPFGPASEQLVEEMGVDRLAVCWDRFNQTLKAATDLDLGRLTARLHSHVAARAVGAQAAQAFVAEYAALQSRVAAVVVAGGSEPGDALLAALHPPETVATLL</sequence>
<dbReference type="Proteomes" id="UP001143981">
    <property type="component" value="Unassembled WGS sequence"/>
</dbReference>
<gene>
    <name evidence="2" type="primary">COG6</name>
    <name evidence="2" type="ORF">LPJ61_006319</name>
</gene>
<dbReference type="PANTHER" id="PTHR21506:SF0">
    <property type="entry name" value="CONSERVED OLIGOMERIC GOLGI COMPLEX SUBUNIT 6"/>
    <property type="match status" value="1"/>
</dbReference>
<dbReference type="InterPro" id="IPR010490">
    <property type="entry name" value="COG6"/>
</dbReference>
<comment type="caution">
    <text evidence="2">The sequence shown here is derived from an EMBL/GenBank/DDBJ whole genome shotgun (WGS) entry which is preliminary data.</text>
</comment>
<dbReference type="AlphaFoldDB" id="A0A9W8CQ10"/>
<dbReference type="OrthoDB" id="272987at2759"/>
<evidence type="ECO:0000313" key="3">
    <source>
        <dbReference type="Proteomes" id="UP001143981"/>
    </source>
</evidence>
<dbReference type="PANTHER" id="PTHR21506">
    <property type="entry name" value="COMPONENT OF OLIGOMERIC GOLGI COMPLEX 6"/>
    <property type="match status" value="1"/>
</dbReference>
<evidence type="ECO:0000259" key="1">
    <source>
        <dbReference type="Pfam" id="PF20653"/>
    </source>
</evidence>
<dbReference type="GO" id="GO:0017119">
    <property type="term" value="C:Golgi transport complex"/>
    <property type="evidence" value="ECO:0007669"/>
    <property type="project" value="InterPro"/>
</dbReference>
<proteinExistence type="predicted"/>